<comment type="catalytic activity">
    <reaction evidence="14">
        <text>L-seryl-[protein] + ATP = O-phospho-L-seryl-[protein] + ADP + H(+)</text>
        <dbReference type="Rhea" id="RHEA:17989"/>
        <dbReference type="Rhea" id="RHEA-COMP:9863"/>
        <dbReference type="Rhea" id="RHEA-COMP:11604"/>
        <dbReference type="ChEBI" id="CHEBI:15378"/>
        <dbReference type="ChEBI" id="CHEBI:29999"/>
        <dbReference type="ChEBI" id="CHEBI:30616"/>
        <dbReference type="ChEBI" id="CHEBI:83421"/>
        <dbReference type="ChEBI" id="CHEBI:456216"/>
        <dbReference type="EC" id="2.7.11.1"/>
    </reaction>
</comment>
<dbReference type="eggNOG" id="KOG0890">
    <property type="taxonomic scope" value="Eukaryota"/>
</dbReference>
<dbReference type="Pfam" id="PF02259">
    <property type="entry name" value="FAT"/>
    <property type="match status" value="1"/>
</dbReference>
<dbReference type="InterPro" id="IPR036940">
    <property type="entry name" value="PI3/4_kinase_cat_sf"/>
</dbReference>
<feature type="region of interest" description="Disordered" evidence="15">
    <location>
        <begin position="22"/>
        <end position="51"/>
    </location>
</feature>
<evidence type="ECO:0000313" key="19">
    <source>
        <dbReference type="EMBL" id="KNE56448.1"/>
    </source>
</evidence>
<dbReference type="InterPro" id="IPR000403">
    <property type="entry name" value="PI3/4_kinase_cat_dom"/>
</dbReference>
<dbReference type="GO" id="GO:0000723">
    <property type="term" value="P:telomere maintenance"/>
    <property type="evidence" value="ECO:0007669"/>
    <property type="project" value="TreeGrafter"/>
</dbReference>
<accession>A0A0L0S1M9</accession>
<dbReference type="InterPro" id="IPR056802">
    <property type="entry name" value="ATR-like_M-HEAT"/>
</dbReference>
<dbReference type="Gene3D" id="1.10.1070.11">
    <property type="entry name" value="Phosphatidylinositol 3-/4-kinase, catalytic domain"/>
    <property type="match status" value="1"/>
</dbReference>
<feature type="compositionally biased region" description="Basic and acidic residues" evidence="15">
    <location>
        <begin position="1086"/>
        <end position="1095"/>
    </location>
</feature>
<evidence type="ECO:0000259" key="16">
    <source>
        <dbReference type="PROSITE" id="PS50290"/>
    </source>
</evidence>
<dbReference type="GO" id="GO:0005634">
    <property type="term" value="C:nucleus"/>
    <property type="evidence" value="ECO:0007669"/>
    <property type="project" value="UniProtKB-SubCell"/>
</dbReference>
<dbReference type="InterPro" id="IPR057564">
    <property type="entry name" value="HEAT_ATR"/>
</dbReference>
<evidence type="ECO:0000256" key="15">
    <source>
        <dbReference type="SAM" id="MobiDB-lite"/>
    </source>
</evidence>
<evidence type="ECO:0000256" key="13">
    <source>
        <dbReference type="ARBA" id="ARBA00047899"/>
    </source>
</evidence>
<evidence type="ECO:0000256" key="9">
    <source>
        <dbReference type="ARBA" id="ARBA00022840"/>
    </source>
</evidence>
<dbReference type="Proteomes" id="UP000054350">
    <property type="component" value="Unassembled WGS sequence"/>
</dbReference>
<dbReference type="GO" id="GO:0005694">
    <property type="term" value="C:chromosome"/>
    <property type="evidence" value="ECO:0007669"/>
    <property type="project" value="TreeGrafter"/>
</dbReference>
<dbReference type="InterPro" id="IPR011009">
    <property type="entry name" value="Kinase-like_dom_sf"/>
</dbReference>
<feature type="region of interest" description="Disordered" evidence="15">
    <location>
        <begin position="1086"/>
        <end position="1107"/>
    </location>
</feature>
<dbReference type="Pfam" id="PF23593">
    <property type="entry name" value="HEAT_ATR"/>
    <property type="match status" value="1"/>
</dbReference>
<dbReference type="InterPro" id="IPR050517">
    <property type="entry name" value="DDR_Repair_Kinase"/>
</dbReference>
<feature type="domain" description="PI3K/PI4K catalytic" evidence="16">
    <location>
        <begin position="1837"/>
        <end position="2143"/>
    </location>
</feature>
<dbReference type="PROSITE" id="PS51190">
    <property type="entry name" value="FATC"/>
    <property type="match status" value="1"/>
</dbReference>
<evidence type="ECO:0000256" key="4">
    <source>
        <dbReference type="ARBA" id="ARBA00022527"/>
    </source>
</evidence>
<dbReference type="Pfam" id="PF25030">
    <property type="entry name" value="M-HEAT_ATR"/>
    <property type="match status" value="1"/>
</dbReference>
<keyword evidence="11" id="KW-0539">Nucleus</keyword>
<feature type="domain" description="FAT" evidence="17">
    <location>
        <begin position="1117"/>
        <end position="1726"/>
    </location>
</feature>
<reference evidence="20" key="2">
    <citation type="submission" date="2009-11" db="EMBL/GenBank/DDBJ databases">
        <title>The Genome Sequence of Allomyces macrogynus strain ATCC 38327.</title>
        <authorList>
            <consortium name="The Broad Institute Genome Sequencing Platform"/>
            <person name="Russ C."/>
            <person name="Cuomo C."/>
            <person name="Shea T."/>
            <person name="Young S.K."/>
            <person name="Zeng Q."/>
            <person name="Koehrsen M."/>
            <person name="Haas B."/>
            <person name="Borodovsky M."/>
            <person name="Guigo R."/>
            <person name="Alvarado L."/>
            <person name="Berlin A."/>
            <person name="Borenstein D."/>
            <person name="Chen Z."/>
            <person name="Engels R."/>
            <person name="Freedman E."/>
            <person name="Gellesch M."/>
            <person name="Goldberg J."/>
            <person name="Griggs A."/>
            <person name="Gujja S."/>
            <person name="Heiman D."/>
            <person name="Hepburn T."/>
            <person name="Howarth C."/>
            <person name="Jen D."/>
            <person name="Larson L."/>
            <person name="Lewis B."/>
            <person name="Mehta T."/>
            <person name="Park D."/>
            <person name="Pearson M."/>
            <person name="Roberts A."/>
            <person name="Saif S."/>
            <person name="Shenoy N."/>
            <person name="Sisk P."/>
            <person name="Stolte C."/>
            <person name="Sykes S."/>
            <person name="Walk T."/>
            <person name="White J."/>
            <person name="Yandava C."/>
            <person name="Burger G."/>
            <person name="Gray M.W."/>
            <person name="Holland P.W.H."/>
            <person name="King N."/>
            <person name="Lang F.B.F."/>
            <person name="Roger A.J."/>
            <person name="Ruiz-Trillo I."/>
            <person name="Lander E."/>
            <person name="Nusbaum C."/>
        </authorList>
    </citation>
    <scope>NUCLEOTIDE SEQUENCE [LARGE SCALE GENOMIC DNA]</scope>
    <source>
        <strain evidence="20">ATCC 38327</strain>
    </source>
</reference>
<keyword evidence="20" id="KW-1185">Reference proteome</keyword>
<dbReference type="InterPro" id="IPR018936">
    <property type="entry name" value="PI3/4_kinase_CS"/>
</dbReference>
<dbReference type="GO" id="GO:0004674">
    <property type="term" value="F:protein serine/threonine kinase activity"/>
    <property type="evidence" value="ECO:0007669"/>
    <property type="project" value="UniProtKB-KW"/>
</dbReference>
<gene>
    <name evidence="19" type="ORF">AMAG_02254</name>
</gene>
<dbReference type="Gene3D" id="3.30.1010.10">
    <property type="entry name" value="Phosphatidylinositol 3-kinase Catalytic Subunit, Chain A, domain 4"/>
    <property type="match status" value="1"/>
</dbReference>
<sequence length="2172" mass="241472">MASEPPASRDVDLSALRDQLCAASRPLRQPPPMVDDDQQHHDQQKNKWKTKLNGGRTCSIGSSASAEPHAAKTVEVVFKLLVGCPELVTESPDACFRVMQAAIRCLSLPQFHLLHAALGEVVATAVAKFFLEARDVSPDLVLEELVDLWEECVQLATLPENSFPALVPLFQVNDGAAHATAQLPLANRAQAQCIARNLERCLQSLDQGFGLHFSWLSHLLETDSARRSLQDREPDPHQELVDFERRILNSKPYDEELLVAAVERHADTAPDLAYDLLVTGFLESSCALITVEPDPRPTAYSSERCVFQVTNTVAAAAIPRLFETRLVMLVRGLIEARQLRNSGPVLRFVLKHTAVSDAVHFLVVSAPHFAADLVPLVAVICLQGLIDIGVNVGPCDEFVASIVHETNVPRLTEVTPTHVAQLRVCLLELPRSSLPVLVQEWIAVECGAPSIDLARDFEGRCSDLASNPALMLVYHLNAPLAHATIALHPYWKSISVQLAAMDSAAQLQHLDFFAEAIGVTVVKLVYDLCKYLIPAAVGSPALQGTLANLLDKPSFEAVLADAFEYLMLDILVSSQRQDWLARIQAVQAQFPRLQGKSVRDLLAICGNHLFIQLCVHQHHEGIAWVLQNGKQKKHHVQDYALGSLMTLSDAILDGDTRWAPQHPSPLDALAAVQWLIQRLGTQHLAMVASQLVGLLSSVIDEFPGLVLACLADFAALADQPVLEHMWCSIVLALLRSSPASKCDGFGPVCDRLLSRASAAVLQAAPNLDLTTASDPTWVGVLQHRISEAKDTLTPTQRLANLMASIRSANTLVAQASLLDLRRWLVHLDHNHGDPAEILIRDADLLLRLFDALSFAAEHHASLVGLVSDCLGSLGAVDAVALQLAASNDDNVSFSTTTLCAQLLTECLIPFYRTSMSTVTQTLIAVSIQELLKLCKGKLKGKVNEFDFSTVQHLQHTKYKFVHASAMPGWIMTKRIYSHKLSSQEWACAMVTALAPYVTDPELVKVLAATQQVIVQTKKHQIASLILPHVARDLCQFKNDTAIDFTVDEFLFVLHHVKRHRSAHGCCMLIVSVLHFLNAWRRQERYDGRSKSDGRKRGAGVPPPSASDHLLHRIPARLVAEAADEIGLYETAAMYLELEAHPSDKHIAQVYMNRGILDYVLGASRILPDRTVEVEARLNASVGDWAAVQSVYEAALQTSRRQLDLHHGLYSAMRELGYFEGLLQQVNGTLLEAPQWLADLNQYRVEACWKMGEWSLLNQYTTDPAPTQPGTTSAAATDESATAVAAAAAKNAVSIGHLFNDLAQDRLDAFARHAHHLQVQTIQRFRLSRSQPALVQNHILSDVISSATLLYHSNDLVSTQFPRLVPTHFGQGPGHPAEQRTMGDWFDVWKQRLARTPDKYEVREDIISACRSILMLEHHRSRPAATAAPARLAMSQQVMAADLGPEWRNMMGELWLMSARLAMKNERQHTAYTNLKHAEELLGAGQLELERLTAKWIGANRSAQAALERIRSLNLPDFDCTSVSMQLEFDTFIDRSSTQFQHARIQLLQARWMDETGGNISQGTAKKFMSVCALQPNWDKAFYLAGRYYHKLFMSMRAHPNDPSISERKDTYAVLKSATQFLNRSLLVGCRFVYQAFPLVLTLWMDIVPQAGASEDHIKYFGEIHALVRSLVQCLPGYMLMPALAQVTSRLCHRSDSVYKVLSQFLVRALLAAPSQTMWQLASSSKSAEKLRVKRCNEVIDAAKKKCPDITATTDQMSSLCDRLIVVSNHYTSPSSGKRAPDTFLLSRDCKALMQKAAFVNVVIPNEAQMIGQLPSDGLHKSAFAPFDPTMAVTIHAFEDTVELMQSLVRPKKVTLIGSDGRRYVFLCKPKDDLRKDARLLEFTGLLNRLLGRSRTTRDRQLHIRTYAVTPLNEQCGLIEWVPHTAALRSLLRIMYRSRDGSELFTKEIQTMFTDTRNLHANFLKLLAMYPPVLQEWFAENYPNPRTWFAARLKFTRSVAVMSIVGFVLGLGDRHLENILLDVRSGSIMHVDFNCLFEKGKTFTKPEIVPFRLTQNMVAAFGKAGMEGPFRQACVCTLEFLREHRESLMIVLDTFLHDPLIEWKSKKKMSAEGMENYLKAQASTILRGIEDRINGIIGTGLPLGVAGQVDELIHQATDTTNLCQMYEGWMAWV</sequence>
<dbReference type="VEuPathDB" id="FungiDB:AMAG_02254"/>
<dbReference type="InterPro" id="IPR003152">
    <property type="entry name" value="FATC_dom"/>
</dbReference>
<dbReference type="SMART" id="SM00146">
    <property type="entry name" value="PI3Kc"/>
    <property type="match status" value="1"/>
</dbReference>
<dbReference type="InterPro" id="IPR003151">
    <property type="entry name" value="PIK-rel_kinase_FAT"/>
</dbReference>
<evidence type="ECO:0000256" key="8">
    <source>
        <dbReference type="ARBA" id="ARBA00022777"/>
    </source>
</evidence>
<dbReference type="PANTHER" id="PTHR11139">
    <property type="entry name" value="ATAXIA TELANGIECTASIA MUTATED ATM -RELATED"/>
    <property type="match status" value="1"/>
</dbReference>
<comment type="subcellular location">
    <subcellularLocation>
        <location evidence="1">Nucleus</location>
    </subcellularLocation>
</comment>
<evidence type="ECO:0000313" key="20">
    <source>
        <dbReference type="Proteomes" id="UP000054350"/>
    </source>
</evidence>
<dbReference type="GO" id="GO:0000077">
    <property type="term" value="P:DNA damage checkpoint signaling"/>
    <property type="evidence" value="ECO:0007669"/>
    <property type="project" value="TreeGrafter"/>
</dbReference>
<evidence type="ECO:0000256" key="5">
    <source>
        <dbReference type="ARBA" id="ARBA00022679"/>
    </source>
</evidence>
<evidence type="ECO:0000256" key="7">
    <source>
        <dbReference type="ARBA" id="ARBA00022763"/>
    </source>
</evidence>
<evidence type="ECO:0000256" key="3">
    <source>
        <dbReference type="ARBA" id="ARBA00012513"/>
    </source>
</evidence>
<dbReference type="SMART" id="SM01343">
    <property type="entry name" value="FATC"/>
    <property type="match status" value="1"/>
</dbReference>
<dbReference type="Pfam" id="PF02260">
    <property type="entry name" value="FATC"/>
    <property type="match status" value="1"/>
</dbReference>
<keyword evidence="7" id="KW-0227">DNA damage</keyword>
<evidence type="ECO:0000259" key="17">
    <source>
        <dbReference type="PROSITE" id="PS51189"/>
    </source>
</evidence>
<evidence type="ECO:0000259" key="18">
    <source>
        <dbReference type="PROSITE" id="PS51190"/>
    </source>
</evidence>
<keyword evidence="8" id="KW-0418">Kinase</keyword>
<dbReference type="Pfam" id="PF00454">
    <property type="entry name" value="PI3_PI4_kinase"/>
    <property type="match status" value="1"/>
</dbReference>
<keyword evidence="10" id="KW-0234">DNA repair</keyword>
<comment type="similarity">
    <text evidence="2">Belongs to the PI3/PI4-kinase family. ATM subfamily.</text>
</comment>
<dbReference type="CDD" id="cd00892">
    <property type="entry name" value="PIKKc_ATR"/>
    <property type="match status" value="1"/>
</dbReference>
<dbReference type="PROSITE" id="PS51189">
    <property type="entry name" value="FAT"/>
    <property type="match status" value="1"/>
</dbReference>
<proteinExistence type="inferred from homology"/>
<name>A0A0L0S1M9_ALLM3</name>
<evidence type="ECO:0000256" key="1">
    <source>
        <dbReference type="ARBA" id="ARBA00004123"/>
    </source>
</evidence>
<evidence type="ECO:0000256" key="6">
    <source>
        <dbReference type="ARBA" id="ARBA00022741"/>
    </source>
</evidence>
<dbReference type="InterPro" id="IPR014009">
    <property type="entry name" value="PIK_FAT"/>
</dbReference>
<dbReference type="GO" id="GO:0006281">
    <property type="term" value="P:DNA repair"/>
    <property type="evidence" value="ECO:0007669"/>
    <property type="project" value="UniProtKB-KW"/>
</dbReference>
<dbReference type="PANTHER" id="PTHR11139:SF69">
    <property type="entry name" value="SERINE_THREONINE-PROTEIN KINASE ATR"/>
    <property type="match status" value="1"/>
</dbReference>
<keyword evidence="4" id="KW-0723">Serine/threonine-protein kinase</keyword>
<evidence type="ECO:0000256" key="14">
    <source>
        <dbReference type="ARBA" id="ARBA00048679"/>
    </source>
</evidence>
<dbReference type="SUPFAM" id="SSF56112">
    <property type="entry name" value="Protein kinase-like (PK-like)"/>
    <property type="match status" value="1"/>
</dbReference>
<dbReference type="EMBL" id="GG745330">
    <property type="protein sequence ID" value="KNE56448.1"/>
    <property type="molecule type" value="Genomic_DNA"/>
</dbReference>
<protein>
    <recommendedName>
        <fullName evidence="12">Serine/threonine-protein kinase ATR</fullName>
        <ecNumber evidence="3">2.7.11.1</ecNumber>
    </recommendedName>
</protein>
<dbReference type="OrthoDB" id="381190at2759"/>
<organism evidence="19 20">
    <name type="scientific">Allomyces macrogynus (strain ATCC 38327)</name>
    <name type="common">Allomyces javanicus var. macrogynus</name>
    <dbReference type="NCBI Taxonomy" id="578462"/>
    <lineage>
        <taxon>Eukaryota</taxon>
        <taxon>Fungi</taxon>
        <taxon>Fungi incertae sedis</taxon>
        <taxon>Blastocladiomycota</taxon>
        <taxon>Blastocladiomycetes</taxon>
        <taxon>Blastocladiales</taxon>
        <taxon>Blastocladiaceae</taxon>
        <taxon>Allomyces</taxon>
    </lineage>
</organism>
<dbReference type="PROSITE" id="PS00916">
    <property type="entry name" value="PI3_4_KINASE_2"/>
    <property type="match status" value="1"/>
</dbReference>
<comment type="catalytic activity">
    <reaction evidence="13">
        <text>L-threonyl-[protein] + ATP = O-phospho-L-threonyl-[protein] + ADP + H(+)</text>
        <dbReference type="Rhea" id="RHEA:46608"/>
        <dbReference type="Rhea" id="RHEA-COMP:11060"/>
        <dbReference type="Rhea" id="RHEA-COMP:11605"/>
        <dbReference type="ChEBI" id="CHEBI:15378"/>
        <dbReference type="ChEBI" id="CHEBI:30013"/>
        <dbReference type="ChEBI" id="CHEBI:30616"/>
        <dbReference type="ChEBI" id="CHEBI:61977"/>
        <dbReference type="ChEBI" id="CHEBI:456216"/>
        <dbReference type="EC" id="2.7.11.1"/>
    </reaction>
</comment>
<keyword evidence="6" id="KW-0547">Nucleotide-binding</keyword>
<reference evidence="19 20" key="1">
    <citation type="submission" date="2009-11" db="EMBL/GenBank/DDBJ databases">
        <title>Annotation of Allomyces macrogynus ATCC 38327.</title>
        <authorList>
            <consortium name="The Broad Institute Genome Sequencing Platform"/>
            <person name="Russ C."/>
            <person name="Cuomo C."/>
            <person name="Burger G."/>
            <person name="Gray M.W."/>
            <person name="Holland P.W.H."/>
            <person name="King N."/>
            <person name="Lang F.B.F."/>
            <person name="Roger A.J."/>
            <person name="Ruiz-Trillo I."/>
            <person name="Young S.K."/>
            <person name="Zeng Q."/>
            <person name="Gargeya S."/>
            <person name="Fitzgerald M."/>
            <person name="Haas B."/>
            <person name="Abouelleil A."/>
            <person name="Alvarado L."/>
            <person name="Arachchi H.M."/>
            <person name="Berlin A."/>
            <person name="Chapman S.B."/>
            <person name="Gearin G."/>
            <person name="Goldberg J."/>
            <person name="Griggs A."/>
            <person name="Gujja S."/>
            <person name="Hansen M."/>
            <person name="Heiman D."/>
            <person name="Howarth C."/>
            <person name="Larimer J."/>
            <person name="Lui A."/>
            <person name="MacDonald P.J.P."/>
            <person name="McCowen C."/>
            <person name="Montmayeur A."/>
            <person name="Murphy C."/>
            <person name="Neiman D."/>
            <person name="Pearson M."/>
            <person name="Priest M."/>
            <person name="Roberts A."/>
            <person name="Saif S."/>
            <person name="Shea T."/>
            <person name="Sisk P."/>
            <person name="Stolte C."/>
            <person name="Sykes S."/>
            <person name="Wortman J."/>
            <person name="Nusbaum C."/>
            <person name="Birren B."/>
        </authorList>
    </citation>
    <scope>NUCLEOTIDE SEQUENCE [LARGE SCALE GENOMIC DNA]</scope>
    <source>
        <strain evidence="19 20">ATCC 38327</strain>
    </source>
</reference>
<feature type="domain" description="FATC" evidence="18">
    <location>
        <begin position="2140"/>
        <end position="2172"/>
    </location>
</feature>
<keyword evidence="9" id="KW-0067">ATP-binding</keyword>
<dbReference type="GO" id="GO:0005524">
    <property type="term" value="F:ATP binding"/>
    <property type="evidence" value="ECO:0007669"/>
    <property type="project" value="UniProtKB-KW"/>
</dbReference>
<evidence type="ECO:0000256" key="12">
    <source>
        <dbReference type="ARBA" id="ARBA00024420"/>
    </source>
</evidence>
<dbReference type="PROSITE" id="PS50290">
    <property type="entry name" value="PI3_4_KINASE_3"/>
    <property type="match status" value="1"/>
</dbReference>
<evidence type="ECO:0000256" key="2">
    <source>
        <dbReference type="ARBA" id="ARBA00010769"/>
    </source>
</evidence>
<evidence type="ECO:0000256" key="10">
    <source>
        <dbReference type="ARBA" id="ARBA00023204"/>
    </source>
</evidence>
<dbReference type="STRING" id="578462.A0A0L0S1M9"/>
<keyword evidence="5" id="KW-0808">Transferase</keyword>
<evidence type="ECO:0000256" key="11">
    <source>
        <dbReference type="ARBA" id="ARBA00023242"/>
    </source>
</evidence>
<dbReference type="EC" id="2.7.11.1" evidence="3"/>